<evidence type="ECO:0000313" key="2">
    <source>
        <dbReference type="Proteomes" id="UP001163603"/>
    </source>
</evidence>
<keyword evidence="2" id="KW-1185">Reference proteome</keyword>
<protein>
    <submittedName>
        <fullName evidence="1">Uncharacterized protein</fullName>
    </submittedName>
</protein>
<reference evidence="2" key="1">
    <citation type="journal article" date="2023" name="G3 (Bethesda)">
        <title>Genome assembly and association tests identify interacting loci associated with vigor, precocity, and sex in interspecific pistachio rootstocks.</title>
        <authorList>
            <person name="Palmer W."/>
            <person name="Jacygrad E."/>
            <person name="Sagayaradj S."/>
            <person name="Cavanaugh K."/>
            <person name="Han R."/>
            <person name="Bertier L."/>
            <person name="Beede B."/>
            <person name="Kafkas S."/>
            <person name="Golino D."/>
            <person name="Preece J."/>
            <person name="Michelmore R."/>
        </authorList>
    </citation>
    <scope>NUCLEOTIDE SEQUENCE [LARGE SCALE GENOMIC DNA]</scope>
</reference>
<organism evidence="1 2">
    <name type="scientific">Pistacia integerrima</name>
    <dbReference type="NCBI Taxonomy" id="434235"/>
    <lineage>
        <taxon>Eukaryota</taxon>
        <taxon>Viridiplantae</taxon>
        <taxon>Streptophyta</taxon>
        <taxon>Embryophyta</taxon>
        <taxon>Tracheophyta</taxon>
        <taxon>Spermatophyta</taxon>
        <taxon>Magnoliopsida</taxon>
        <taxon>eudicotyledons</taxon>
        <taxon>Gunneridae</taxon>
        <taxon>Pentapetalae</taxon>
        <taxon>rosids</taxon>
        <taxon>malvids</taxon>
        <taxon>Sapindales</taxon>
        <taxon>Anacardiaceae</taxon>
        <taxon>Pistacia</taxon>
    </lineage>
</organism>
<comment type="caution">
    <text evidence="1">The sequence shown here is derived from an EMBL/GenBank/DDBJ whole genome shotgun (WGS) entry which is preliminary data.</text>
</comment>
<accession>A0ACC0YVS9</accession>
<dbReference type="EMBL" id="CM047739">
    <property type="protein sequence ID" value="KAJ0042849.1"/>
    <property type="molecule type" value="Genomic_DNA"/>
</dbReference>
<dbReference type="Proteomes" id="UP001163603">
    <property type="component" value="Chromosome 4"/>
</dbReference>
<evidence type="ECO:0000313" key="1">
    <source>
        <dbReference type="EMBL" id="KAJ0042849.1"/>
    </source>
</evidence>
<sequence length="123" mass="13724">MACGSRFILGFCVLAIFVVSNEANRDEGYRRCNKYCLEEIQANHYDCYLYCFFKCAPSMGGTGCFKSMEQGGQSLNIPDQFWVEEPASEPISFEQWTSQMNSNFKSTSDSNADSDSNSGVGLN</sequence>
<proteinExistence type="predicted"/>
<name>A0ACC0YVS9_9ROSI</name>
<gene>
    <name evidence="1" type="ORF">Pint_18790</name>
</gene>